<dbReference type="GO" id="GO:0016491">
    <property type="term" value="F:oxidoreductase activity"/>
    <property type="evidence" value="ECO:0007669"/>
    <property type="project" value="UniProtKB-KW"/>
</dbReference>
<sequence>MSNFIDSTVDFLINGITGATAWQVFIFTMVVTHITIASVTIFLHRCQAHRALELHAIPSHFFRFWLWLTTGQVTKEWAAVHRKHHAKCETEEDPHSPVTRGIKKVLLEGAELYRTESKNKETIAKYGMGTPDDWIERNLYTRFSWQGVALMLIIDFMLFGVIGVTVWAVQMLWIPITAAGIINGIGHYWGYRNYESNDAATNIVPWGILIGGEELHNNHHTFGTSAKLSSKWYEFDIGWGYIRTLEILHLAKVKKVAPKPKFLKDKSLVDIDTLQAVITNRYDVMAKYAKSLKKEWAEELQELRQKAQLEKGFLKSAKKALQLEPGKLEAMQVQTLRELFDHSAALKTMHDMRLELNAIWERSNATREQLLVQLQDWCTRAEASGIKALQEFSFRLRTYA</sequence>
<keyword evidence="15" id="KW-1185">Reference proteome</keyword>
<evidence type="ECO:0000256" key="10">
    <source>
        <dbReference type="SAM" id="Coils"/>
    </source>
</evidence>
<feature type="domain" description="Transposase IS204/IS1001/IS1096/IS1165 DDE" evidence="13">
    <location>
        <begin position="277"/>
        <end position="397"/>
    </location>
</feature>
<evidence type="ECO:0000256" key="9">
    <source>
        <dbReference type="ARBA" id="ARBA00023136"/>
    </source>
</evidence>
<evidence type="ECO:0000256" key="2">
    <source>
        <dbReference type="ARBA" id="ARBA00008749"/>
    </source>
</evidence>
<keyword evidence="7" id="KW-0408">Iron</keyword>
<dbReference type="EMBL" id="CP133720">
    <property type="protein sequence ID" value="WMW79540.1"/>
    <property type="molecule type" value="Genomic_DNA"/>
</dbReference>
<evidence type="ECO:0000256" key="6">
    <source>
        <dbReference type="ARBA" id="ARBA00023002"/>
    </source>
</evidence>
<evidence type="ECO:0000313" key="14">
    <source>
        <dbReference type="EMBL" id="WMW79540.1"/>
    </source>
</evidence>
<dbReference type="CDD" id="cd03505">
    <property type="entry name" value="Delta9-FADS-like"/>
    <property type="match status" value="1"/>
</dbReference>
<gene>
    <name evidence="14" type="ORF">RF679_12880</name>
</gene>
<evidence type="ECO:0000256" key="3">
    <source>
        <dbReference type="ARBA" id="ARBA00022692"/>
    </source>
</evidence>
<dbReference type="PANTHER" id="PTHR11351:SF33">
    <property type="entry name" value="DELTA-9 FATTY ACID DESATURASE, DESA"/>
    <property type="match status" value="1"/>
</dbReference>
<evidence type="ECO:0000256" key="11">
    <source>
        <dbReference type="SAM" id="Phobius"/>
    </source>
</evidence>
<dbReference type="PANTHER" id="PTHR11351">
    <property type="entry name" value="ACYL-COA DESATURASE"/>
    <property type="match status" value="1"/>
</dbReference>
<evidence type="ECO:0000256" key="1">
    <source>
        <dbReference type="ARBA" id="ARBA00004141"/>
    </source>
</evidence>
<keyword evidence="4" id="KW-0276">Fatty acid metabolism</keyword>
<keyword evidence="8" id="KW-0443">Lipid metabolism</keyword>
<evidence type="ECO:0000256" key="4">
    <source>
        <dbReference type="ARBA" id="ARBA00022832"/>
    </source>
</evidence>
<feature type="domain" description="Fatty acid desaturase" evidence="12">
    <location>
        <begin position="21"/>
        <end position="223"/>
    </location>
</feature>
<comment type="similarity">
    <text evidence="2">Belongs to the fatty acid desaturase type 2 family.</text>
</comment>
<accession>A0ABY9RGY5</accession>
<feature type="transmembrane region" description="Helical" evidence="11">
    <location>
        <begin position="20"/>
        <end position="43"/>
    </location>
</feature>
<evidence type="ECO:0000313" key="15">
    <source>
        <dbReference type="Proteomes" id="UP001181355"/>
    </source>
</evidence>
<dbReference type="Proteomes" id="UP001181355">
    <property type="component" value="Chromosome"/>
</dbReference>
<feature type="coiled-coil region" evidence="10">
    <location>
        <begin position="286"/>
        <end position="317"/>
    </location>
</feature>
<keyword evidence="9 11" id="KW-0472">Membrane</keyword>
<dbReference type="InterPro" id="IPR015876">
    <property type="entry name" value="Acyl-CoA_DS"/>
</dbReference>
<evidence type="ECO:0000259" key="13">
    <source>
        <dbReference type="Pfam" id="PF01610"/>
    </source>
</evidence>
<dbReference type="Pfam" id="PF01610">
    <property type="entry name" value="DDE_Tnp_ISL3"/>
    <property type="match status" value="1"/>
</dbReference>
<keyword evidence="5 11" id="KW-1133">Transmembrane helix</keyword>
<name>A0ABY9RGY5_9BURK</name>
<evidence type="ECO:0000256" key="8">
    <source>
        <dbReference type="ARBA" id="ARBA00023098"/>
    </source>
</evidence>
<dbReference type="EC" id="1.14.19.-" evidence="14"/>
<protein>
    <submittedName>
        <fullName evidence="14">Fatty acid desaturase</fullName>
        <ecNumber evidence="14">1.14.19.-</ecNumber>
    </submittedName>
</protein>
<evidence type="ECO:0000256" key="7">
    <source>
        <dbReference type="ARBA" id="ARBA00023004"/>
    </source>
</evidence>
<proteinExistence type="inferred from homology"/>
<dbReference type="InterPro" id="IPR002560">
    <property type="entry name" value="Transposase_DDE"/>
</dbReference>
<keyword evidence="10" id="KW-0175">Coiled coil</keyword>
<reference evidence="14" key="1">
    <citation type="submission" date="2023-09" db="EMBL/GenBank/DDBJ databases">
        <title>Undibacterium sp. 20NA77.5 isolated from freshwater.</title>
        <authorList>
            <person name="Le V."/>
            <person name="Ko S.-R."/>
            <person name="Ahn C.-Y."/>
            <person name="Oh H.-M."/>
        </authorList>
    </citation>
    <scope>NUCLEOTIDE SEQUENCE</scope>
    <source>
        <strain evidence="14">20NA77.5</strain>
    </source>
</reference>
<feature type="transmembrane region" description="Helical" evidence="11">
    <location>
        <begin position="147"/>
        <end position="173"/>
    </location>
</feature>
<comment type="subcellular location">
    <subcellularLocation>
        <location evidence="1">Membrane</location>
        <topology evidence="1">Multi-pass membrane protein</topology>
    </subcellularLocation>
</comment>
<keyword evidence="6 14" id="KW-0560">Oxidoreductase</keyword>
<dbReference type="Pfam" id="PF00487">
    <property type="entry name" value="FA_desaturase"/>
    <property type="match status" value="1"/>
</dbReference>
<evidence type="ECO:0000259" key="12">
    <source>
        <dbReference type="Pfam" id="PF00487"/>
    </source>
</evidence>
<dbReference type="InterPro" id="IPR005804">
    <property type="entry name" value="FA_desaturase_dom"/>
</dbReference>
<evidence type="ECO:0000256" key="5">
    <source>
        <dbReference type="ARBA" id="ARBA00022989"/>
    </source>
</evidence>
<organism evidence="14 15">
    <name type="scientific">Undibacterium cyanobacteriorum</name>
    <dbReference type="NCBI Taxonomy" id="3073561"/>
    <lineage>
        <taxon>Bacteria</taxon>
        <taxon>Pseudomonadati</taxon>
        <taxon>Pseudomonadota</taxon>
        <taxon>Betaproteobacteria</taxon>
        <taxon>Burkholderiales</taxon>
        <taxon>Oxalobacteraceae</taxon>
        <taxon>Undibacterium</taxon>
    </lineage>
</organism>
<keyword evidence="3 11" id="KW-0812">Transmembrane</keyword>